<gene>
    <name evidence="1" type="ORF">GUJ93_ZPchr0011g26986</name>
</gene>
<comment type="caution">
    <text evidence="1">The sequence shown here is derived from an EMBL/GenBank/DDBJ whole genome shotgun (WGS) entry which is preliminary data.</text>
</comment>
<dbReference type="OrthoDB" id="419616at2759"/>
<reference evidence="1" key="1">
    <citation type="journal article" date="2021" name="bioRxiv">
        <title>Whole Genome Assembly and Annotation of Northern Wild Rice, Zizania palustris L., Supports a Whole Genome Duplication in the Zizania Genus.</title>
        <authorList>
            <person name="Haas M."/>
            <person name="Kono T."/>
            <person name="Macchietto M."/>
            <person name="Millas R."/>
            <person name="McGilp L."/>
            <person name="Shao M."/>
            <person name="Duquette J."/>
            <person name="Hirsch C.N."/>
            <person name="Kimball J."/>
        </authorList>
    </citation>
    <scope>NUCLEOTIDE SEQUENCE</scope>
    <source>
        <tissue evidence="1">Fresh leaf tissue</tissue>
    </source>
</reference>
<sequence>MEKEARDVRVLKSLMHLLLGLVMYWVTEEMTVPVLVDVATRVLCPVNDRACPEAIYLTGLHQTVGRIFRAVGYTLVGQLAGEYGKKPLLLSASTSILPFG</sequence>
<dbReference type="EMBL" id="JAAALK010000081">
    <property type="protein sequence ID" value="KAG8089060.1"/>
    <property type="molecule type" value="Genomic_DNA"/>
</dbReference>
<keyword evidence="2" id="KW-1185">Reference proteome</keyword>
<protein>
    <submittedName>
        <fullName evidence="1">Uncharacterized protein</fullName>
    </submittedName>
</protein>
<accession>A0A8J5WFG6</accession>
<organism evidence="1 2">
    <name type="scientific">Zizania palustris</name>
    <name type="common">Northern wild rice</name>
    <dbReference type="NCBI Taxonomy" id="103762"/>
    <lineage>
        <taxon>Eukaryota</taxon>
        <taxon>Viridiplantae</taxon>
        <taxon>Streptophyta</taxon>
        <taxon>Embryophyta</taxon>
        <taxon>Tracheophyta</taxon>
        <taxon>Spermatophyta</taxon>
        <taxon>Magnoliopsida</taxon>
        <taxon>Liliopsida</taxon>
        <taxon>Poales</taxon>
        <taxon>Poaceae</taxon>
        <taxon>BOP clade</taxon>
        <taxon>Oryzoideae</taxon>
        <taxon>Oryzeae</taxon>
        <taxon>Zizaniinae</taxon>
        <taxon>Zizania</taxon>
    </lineage>
</organism>
<name>A0A8J5WFG6_ZIZPA</name>
<reference evidence="1" key="2">
    <citation type="submission" date="2021-02" db="EMBL/GenBank/DDBJ databases">
        <authorList>
            <person name="Kimball J.A."/>
            <person name="Haas M.W."/>
            <person name="Macchietto M."/>
            <person name="Kono T."/>
            <person name="Duquette J."/>
            <person name="Shao M."/>
        </authorList>
    </citation>
    <scope>NUCLEOTIDE SEQUENCE</scope>
    <source>
        <tissue evidence="1">Fresh leaf tissue</tissue>
    </source>
</reference>
<evidence type="ECO:0000313" key="2">
    <source>
        <dbReference type="Proteomes" id="UP000729402"/>
    </source>
</evidence>
<dbReference type="AlphaFoldDB" id="A0A8J5WFG6"/>
<dbReference type="Proteomes" id="UP000729402">
    <property type="component" value="Unassembled WGS sequence"/>
</dbReference>
<proteinExistence type="predicted"/>
<evidence type="ECO:0000313" key="1">
    <source>
        <dbReference type="EMBL" id="KAG8089060.1"/>
    </source>
</evidence>